<dbReference type="SUPFAM" id="SSF47413">
    <property type="entry name" value="lambda repressor-like DNA-binding domains"/>
    <property type="match status" value="1"/>
</dbReference>
<dbReference type="EMBL" id="CP115450">
    <property type="protein sequence ID" value="WBP90124.1"/>
    <property type="molecule type" value="Genomic_DNA"/>
</dbReference>
<protein>
    <submittedName>
        <fullName evidence="2">Helix-turn-helix transcriptional regulator</fullName>
    </submittedName>
</protein>
<dbReference type="Proteomes" id="UP001212821">
    <property type="component" value="Chromosome"/>
</dbReference>
<name>A0ABY7QCC6_9ACTN</name>
<dbReference type="SMART" id="SM00530">
    <property type="entry name" value="HTH_XRE"/>
    <property type="match status" value="1"/>
</dbReference>
<dbReference type="CDD" id="cd00093">
    <property type="entry name" value="HTH_XRE"/>
    <property type="match status" value="1"/>
</dbReference>
<gene>
    <name evidence="2" type="ORF">O1G21_32570</name>
</gene>
<accession>A0ABY7QCC6</accession>
<dbReference type="PROSITE" id="PS50943">
    <property type="entry name" value="HTH_CROC1"/>
    <property type="match status" value="1"/>
</dbReference>
<dbReference type="RefSeq" id="WP_270148706.1">
    <property type="nucleotide sequence ID" value="NZ_CP115450.1"/>
</dbReference>
<keyword evidence="3" id="KW-1185">Reference proteome</keyword>
<evidence type="ECO:0000313" key="3">
    <source>
        <dbReference type="Proteomes" id="UP001212821"/>
    </source>
</evidence>
<proteinExistence type="predicted"/>
<dbReference type="InterPro" id="IPR001387">
    <property type="entry name" value="Cro/C1-type_HTH"/>
</dbReference>
<sequence length="424" mass="45061">MAALVALGGLLNWNSTVIREASRIGNYGKIIELARTHRRMTQAQLGEACGLSQSAISRLEKRGVGPYAMDVLLRVSQHLNIPAVLLGLADPAAQARIETENVERRQFLGAAAAVALSPALAVVTGPTDDAEQQANALRLATTSYRRLDGSTPSRELSEAVRSHLRLVQGLVGAAPTDAHRIRLAAVASEVASLNGWLAWDMGDHGSARSFYGAAIKAARAGANPLLAAYQAGSLAQFEAHAGNGVQALSLAKRARNLLEPGFPVVADAWLSSIEALGHAASGDQRSADRALTRSRAAIQTNVDGEPPPWPWVFTLDEAKVAGFRVTCGAKLGLSRWILDSAGPVLTTGHAKQRALLMLDIAAGHLSAGRIEAAFAIATQALDIGLQYRSGRIVERGRALRRSFTTSSAPKVVREFDERMHDVHL</sequence>
<dbReference type="Pfam" id="PF01381">
    <property type="entry name" value="HTH_3"/>
    <property type="match status" value="1"/>
</dbReference>
<organism evidence="2 3">
    <name type="scientific">Kitasatospora cathayae</name>
    <dbReference type="NCBI Taxonomy" id="3004092"/>
    <lineage>
        <taxon>Bacteria</taxon>
        <taxon>Bacillati</taxon>
        <taxon>Actinomycetota</taxon>
        <taxon>Actinomycetes</taxon>
        <taxon>Kitasatosporales</taxon>
        <taxon>Streptomycetaceae</taxon>
        <taxon>Kitasatospora</taxon>
    </lineage>
</organism>
<evidence type="ECO:0000259" key="1">
    <source>
        <dbReference type="PROSITE" id="PS50943"/>
    </source>
</evidence>
<feature type="domain" description="HTH cro/C1-type" evidence="1">
    <location>
        <begin position="31"/>
        <end position="86"/>
    </location>
</feature>
<evidence type="ECO:0000313" key="2">
    <source>
        <dbReference type="EMBL" id="WBP90124.1"/>
    </source>
</evidence>
<reference evidence="3" key="1">
    <citation type="submission" date="2022-12" db="EMBL/GenBank/DDBJ databases">
        <authorList>
            <person name="Mo P."/>
        </authorList>
    </citation>
    <scope>NUCLEOTIDE SEQUENCE [LARGE SCALE GENOMIC DNA]</scope>
    <source>
        <strain evidence="3">HUAS 3-15</strain>
    </source>
</reference>
<dbReference type="Gene3D" id="1.10.260.40">
    <property type="entry name" value="lambda repressor-like DNA-binding domains"/>
    <property type="match status" value="1"/>
</dbReference>
<dbReference type="InterPro" id="IPR010982">
    <property type="entry name" value="Lambda_DNA-bd_dom_sf"/>
</dbReference>